<evidence type="ECO:0000313" key="1">
    <source>
        <dbReference type="EMBL" id="KKO01947.1"/>
    </source>
</evidence>
<reference evidence="1" key="1">
    <citation type="journal article" date="2015" name="Nature">
        <title>Complex archaea that bridge the gap between prokaryotes and eukaryotes.</title>
        <authorList>
            <person name="Spang A."/>
            <person name="Saw J.H."/>
            <person name="Jorgensen S.L."/>
            <person name="Zaremba-Niedzwiedzka K."/>
            <person name="Martijn J."/>
            <person name="Lind A.E."/>
            <person name="van Eijk R."/>
            <person name="Schleper C."/>
            <person name="Guy L."/>
            <person name="Ettema T.J."/>
        </authorList>
    </citation>
    <scope>NUCLEOTIDE SEQUENCE</scope>
</reference>
<gene>
    <name evidence="1" type="ORF">LCGC14_0113020</name>
</gene>
<dbReference type="EMBL" id="LAZR01000033">
    <property type="protein sequence ID" value="KKO01947.1"/>
    <property type="molecule type" value="Genomic_DNA"/>
</dbReference>
<organism evidence="1">
    <name type="scientific">marine sediment metagenome</name>
    <dbReference type="NCBI Taxonomy" id="412755"/>
    <lineage>
        <taxon>unclassified sequences</taxon>
        <taxon>metagenomes</taxon>
        <taxon>ecological metagenomes</taxon>
    </lineage>
</organism>
<comment type="caution">
    <text evidence="1">The sequence shown here is derived from an EMBL/GenBank/DDBJ whole genome shotgun (WGS) entry which is preliminary data.</text>
</comment>
<accession>A0A0F9XR66</accession>
<dbReference type="AlphaFoldDB" id="A0A0F9XR66"/>
<name>A0A0F9XR66_9ZZZZ</name>
<sequence>MSVAEPGHKQDLLKFDNGMEIPRWESKTDFYNALSEKYTVTSFAKVTDMTVVPVDGVDAHVAAEMFEDSPDEDKDEDEMLECYEIDF</sequence>
<proteinExistence type="predicted"/>
<protein>
    <submittedName>
        <fullName evidence="1">Uncharacterized protein</fullName>
    </submittedName>
</protein>